<name>A0ABW4QAA9_9MICC</name>
<sequence>MLKTVVIGAGQAGLSAAYHLRRQGLEPEEDFVVLDANDGPGGAWRHRWPSLTFGSAHTIHDLPGLKVGIPDPTEPASSVVSRYYGDYEELFDLPVHRPEAVTEVVSPTPAGPLRVATTSGSWDAELIINGTGTWDRPYWPFYPGRELFLGNQLHTHDFQSARHFRGLHVVVVGAGTSAVQFLLQLADAGATTSWVTRRPPSFTGREFNAQWGREVEARVNERTAAGLPPASVVSTTGLPLTAQYQDGIAAGILVSAGPMRAITPEGVLLRNGTEIRADVILWATGFRPALDHLAPLKLREAGGGIRMEGVRVLKDPRVLLVGYGASASTLGATRAGRAAAIAAVKRLQKVGSRAAGMASEDQVQPVPPGTHLHAGQPTP</sequence>
<comment type="caution">
    <text evidence="3">The sequence shown here is derived from an EMBL/GenBank/DDBJ whole genome shotgun (WGS) entry which is preliminary data.</text>
</comment>
<dbReference type="PRINTS" id="PR00368">
    <property type="entry name" value="FADPNR"/>
</dbReference>
<dbReference type="InterPro" id="IPR050982">
    <property type="entry name" value="Auxin_biosynth/cation_transpt"/>
</dbReference>
<dbReference type="SUPFAM" id="SSF51905">
    <property type="entry name" value="FAD/NAD(P)-binding domain"/>
    <property type="match status" value="1"/>
</dbReference>
<dbReference type="RefSeq" id="WP_343880657.1">
    <property type="nucleotide sequence ID" value="NZ_BAAAIJ010000051.1"/>
</dbReference>
<accession>A0ABW4QAA9</accession>
<organism evidence="3 4">
    <name type="scientific">Arthrobacter flavus</name>
    <dbReference type="NCBI Taxonomy" id="95172"/>
    <lineage>
        <taxon>Bacteria</taxon>
        <taxon>Bacillati</taxon>
        <taxon>Actinomycetota</taxon>
        <taxon>Actinomycetes</taxon>
        <taxon>Micrococcales</taxon>
        <taxon>Micrococcaceae</taxon>
        <taxon>Arthrobacter</taxon>
    </lineage>
</organism>
<gene>
    <name evidence="3" type="ORF">ACFSFX_13570</name>
</gene>
<evidence type="ECO:0000256" key="2">
    <source>
        <dbReference type="SAM" id="MobiDB-lite"/>
    </source>
</evidence>
<feature type="region of interest" description="Disordered" evidence="2">
    <location>
        <begin position="355"/>
        <end position="379"/>
    </location>
</feature>
<keyword evidence="4" id="KW-1185">Reference proteome</keyword>
<reference evidence="4" key="1">
    <citation type="journal article" date="2019" name="Int. J. Syst. Evol. Microbiol.">
        <title>The Global Catalogue of Microorganisms (GCM) 10K type strain sequencing project: providing services to taxonomists for standard genome sequencing and annotation.</title>
        <authorList>
            <consortium name="The Broad Institute Genomics Platform"/>
            <consortium name="The Broad Institute Genome Sequencing Center for Infectious Disease"/>
            <person name="Wu L."/>
            <person name="Ma J."/>
        </authorList>
    </citation>
    <scope>NUCLEOTIDE SEQUENCE [LARGE SCALE GENOMIC DNA]</scope>
    <source>
        <strain evidence="4">JCM 11496</strain>
    </source>
</reference>
<evidence type="ECO:0000313" key="4">
    <source>
        <dbReference type="Proteomes" id="UP001597307"/>
    </source>
</evidence>
<dbReference type="EMBL" id="JBHUGA010000060">
    <property type="protein sequence ID" value="MFD1847618.1"/>
    <property type="molecule type" value="Genomic_DNA"/>
</dbReference>
<proteinExistence type="predicted"/>
<evidence type="ECO:0000256" key="1">
    <source>
        <dbReference type="ARBA" id="ARBA00023002"/>
    </source>
</evidence>
<evidence type="ECO:0000313" key="3">
    <source>
        <dbReference type="EMBL" id="MFD1847618.1"/>
    </source>
</evidence>
<keyword evidence="1" id="KW-0560">Oxidoreductase</keyword>
<dbReference type="Gene3D" id="3.50.50.60">
    <property type="entry name" value="FAD/NAD(P)-binding domain"/>
    <property type="match status" value="1"/>
</dbReference>
<dbReference type="PANTHER" id="PTHR43539:SF78">
    <property type="entry name" value="FLAVIN-CONTAINING MONOOXYGENASE"/>
    <property type="match status" value="1"/>
</dbReference>
<dbReference type="InterPro" id="IPR036188">
    <property type="entry name" value="FAD/NAD-bd_sf"/>
</dbReference>
<dbReference type="Pfam" id="PF13738">
    <property type="entry name" value="Pyr_redox_3"/>
    <property type="match status" value="1"/>
</dbReference>
<dbReference type="Proteomes" id="UP001597307">
    <property type="component" value="Unassembled WGS sequence"/>
</dbReference>
<protein>
    <submittedName>
        <fullName evidence="3">FAD-dependent oxidoreductase</fullName>
    </submittedName>
</protein>
<dbReference type="PRINTS" id="PR00469">
    <property type="entry name" value="PNDRDTASEII"/>
</dbReference>
<dbReference type="PANTHER" id="PTHR43539">
    <property type="entry name" value="FLAVIN-BINDING MONOOXYGENASE-LIKE PROTEIN (AFU_ORTHOLOGUE AFUA_4G09220)"/>
    <property type="match status" value="1"/>
</dbReference>